<dbReference type="EMBL" id="VSWD01000013">
    <property type="protein sequence ID" value="KAK3083788.1"/>
    <property type="molecule type" value="Genomic_DNA"/>
</dbReference>
<dbReference type="Proteomes" id="UP001186944">
    <property type="component" value="Unassembled WGS sequence"/>
</dbReference>
<feature type="compositionally biased region" description="Basic and acidic residues" evidence="1">
    <location>
        <begin position="460"/>
        <end position="497"/>
    </location>
</feature>
<proteinExistence type="predicted"/>
<keyword evidence="3" id="KW-1185">Reference proteome</keyword>
<sequence length="797" mass="92010">MAEWQDVAEWETISTSGMEWNVFLRELHDAIQQQLTESHVQYFSDLSEAEKELFMQRATKALEGGSAYTNLYKKVSVLMDQNLNEEVSRQLLEDAPMDTKSDLIIENAEEGALSLLRKWPDMKDKLHICLNQPLPLPLRQTAWRLHLNNSRVRKQYIDLLSANPRAAISEYDYEISQRCEQLIKSEPTLADLRGSVGIFYGMKAVLSYYHSSMKTKNRLRDVDHLLIVPFMHVSAPNISKKEPPPGRVVALLVEEFKTFMEGRPGFVIDSGSEAHTDEVMAFVDKVAKMLQAKHPDACKVIAEKYSPSKEKIVATETGSFALLTEALLSVVRPMIRSMFVTYLKPDTLLYVWDQYVIGQDTPGFPTEWLTIVTVTILGLVKEKLKEANSPAAMEKILKEEVPKLTIPQLQYEVKQHHYKELYSMLTRDSKAAVPVLDPTQALHPPWRHWYNDVIPPYTKPQDRRKAREEREAERERFLQQQKDLETHRREQDARDRRDEEEEYLRMAAADRQRVEQERIRLEEQIEEERRRRLEAEQRAADEIEQLKRQIAALQNQKPCVKPKKYVFTLNEGVGRMRGRWVGGGAEGGGWKGAEGGRKGEIRVKGREERGRWWEGERDTLCLPPPPLIYLIQEKIQSPHVYILQPTPSPIPSRASYISRILIPPPPSRASRPPTVPAVIPVPRTPTPAKTPVEQKNQIVTDFLQRVLLGVNKVAHADSFPREKAELDGETEGYLQQNVKDIKRAQKEIFGHYLKPGEFDGMDPKRQQETSEKMIKLMQKWREERRAKDLEEHDGKDF</sequence>
<reference evidence="2" key="1">
    <citation type="submission" date="2019-08" db="EMBL/GenBank/DDBJ databases">
        <title>The improved chromosome-level genome for the pearl oyster Pinctada fucata martensii using PacBio sequencing and Hi-C.</title>
        <authorList>
            <person name="Zheng Z."/>
        </authorList>
    </citation>
    <scope>NUCLEOTIDE SEQUENCE</scope>
    <source>
        <strain evidence="2">ZZ-2019</strain>
        <tissue evidence="2">Adductor muscle</tissue>
    </source>
</reference>
<gene>
    <name evidence="2" type="ORF">FSP39_003216</name>
</gene>
<evidence type="ECO:0000313" key="2">
    <source>
        <dbReference type="EMBL" id="KAK3083788.1"/>
    </source>
</evidence>
<dbReference type="AlphaFoldDB" id="A0AA88XE93"/>
<protein>
    <submittedName>
        <fullName evidence="2">Uncharacterized protein</fullName>
    </submittedName>
</protein>
<evidence type="ECO:0000256" key="1">
    <source>
        <dbReference type="SAM" id="MobiDB-lite"/>
    </source>
</evidence>
<name>A0AA88XE93_PINIB</name>
<dbReference type="Gene3D" id="1.10.472.80">
    <property type="entry name" value="Ypt/Rab-GAP domain of gyp1p, domain 3"/>
    <property type="match status" value="1"/>
</dbReference>
<feature type="region of interest" description="Disordered" evidence="1">
    <location>
        <begin position="453"/>
        <end position="502"/>
    </location>
</feature>
<evidence type="ECO:0000313" key="3">
    <source>
        <dbReference type="Proteomes" id="UP001186944"/>
    </source>
</evidence>
<comment type="caution">
    <text evidence="2">The sequence shown here is derived from an EMBL/GenBank/DDBJ whole genome shotgun (WGS) entry which is preliminary data.</text>
</comment>
<organism evidence="2 3">
    <name type="scientific">Pinctada imbricata</name>
    <name type="common">Atlantic pearl-oyster</name>
    <name type="synonym">Pinctada martensii</name>
    <dbReference type="NCBI Taxonomy" id="66713"/>
    <lineage>
        <taxon>Eukaryota</taxon>
        <taxon>Metazoa</taxon>
        <taxon>Spiralia</taxon>
        <taxon>Lophotrochozoa</taxon>
        <taxon>Mollusca</taxon>
        <taxon>Bivalvia</taxon>
        <taxon>Autobranchia</taxon>
        <taxon>Pteriomorphia</taxon>
        <taxon>Pterioida</taxon>
        <taxon>Pterioidea</taxon>
        <taxon>Pteriidae</taxon>
        <taxon>Pinctada</taxon>
    </lineage>
</organism>
<accession>A0AA88XE93</accession>